<evidence type="ECO:0000256" key="1">
    <source>
        <dbReference type="SAM" id="MobiDB-lite"/>
    </source>
</evidence>
<proteinExistence type="predicted"/>
<dbReference type="EMBL" id="SPHZ02000009">
    <property type="protein sequence ID" value="KAF0901230.1"/>
    <property type="molecule type" value="Genomic_DNA"/>
</dbReference>
<comment type="caution">
    <text evidence="2">The sequence shown here is derived from an EMBL/GenBank/DDBJ whole genome shotgun (WGS) entry which is preliminary data.</text>
</comment>
<dbReference type="AlphaFoldDB" id="A0A6G1CM85"/>
<feature type="region of interest" description="Disordered" evidence="1">
    <location>
        <begin position="1"/>
        <end position="26"/>
    </location>
</feature>
<evidence type="ECO:0000313" key="2">
    <source>
        <dbReference type="EMBL" id="KAF0901230.1"/>
    </source>
</evidence>
<sequence>MQVLSKSRLESCARDSEGGGRLSSPPCYQTVLSRRPLLRSAVQIWARARGAGQEGDQAFVSIPPCSVPTPPDPSRHRRPPPAR</sequence>
<accession>A0A6G1CM85</accession>
<reference evidence="2 3" key="1">
    <citation type="submission" date="2019-11" db="EMBL/GenBank/DDBJ databases">
        <title>Whole genome sequence of Oryza granulata.</title>
        <authorList>
            <person name="Li W."/>
        </authorList>
    </citation>
    <scope>NUCLEOTIDE SEQUENCE [LARGE SCALE GENOMIC DNA]</scope>
    <source>
        <strain evidence="3">cv. Menghai</strain>
        <tissue evidence="2">Leaf</tissue>
    </source>
</reference>
<name>A0A6G1CM85_9ORYZ</name>
<dbReference type="Proteomes" id="UP000479710">
    <property type="component" value="Unassembled WGS sequence"/>
</dbReference>
<gene>
    <name evidence="2" type="ORF">E2562_038682</name>
</gene>
<feature type="region of interest" description="Disordered" evidence="1">
    <location>
        <begin position="50"/>
        <end position="83"/>
    </location>
</feature>
<feature type="compositionally biased region" description="Basic and acidic residues" evidence="1">
    <location>
        <begin position="7"/>
        <end position="18"/>
    </location>
</feature>
<organism evidence="2 3">
    <name type="scientific">Oryza meyeriana var. granulata</name>
    <dbReference type="NCBI Taxonomy" id="110450"/>
    <lineage>
        <taxon>Eukaryota</taxon>
        <taxon>Viridiplantae</taxon>
        <taxon>Streptophyta</taxon>
        <taxon>Embryophyta</taxon>
        <taxon>Tracheophyta</taxon>
        <taxon>Spermatophyta</taxon>
        <taxon>Magnoliopsida</taxon>
        <taxon>Liliopsida</taxon>
        <taxon>Poales</taxon>
        <taxon>Poaceae</taxon>
        <taxon>BOP clade</taxon>
        <taxon>Oryzoideae</taxon>
        <taxon>Oryzeae</taxon>
        <taxon>Oryzinae</taxon>
        <taxon>Oryza</taxon>
        <taxon>Oryza meyeriana</taxon>
    </lineage>
</organism>
<protein>
    <submittedName>
        <fullName evidence="2">Uncharacterized protein</fullName>
    </submittedName>
</protein>
<keyword evidence="3" id="KW-1185">Reference proteome</keyword>
<evidence type="ECO:0000313" key="3">
    <source>
        <dbReference type="Proteomes" id="UP000479710"/>
    </source>
</evidence>